<evidence type="ECO:0000313" key="6">
    <source>
        <dbReference type="Proteomes" id="UP000681594"/>
    </source>
</evidence>
<dbReference type="InterPro" id="IPR050313">
    <property type="entry name" value="Carb_Metab_HTH_regulators"/>
</dbReference>
<reference evidence="5 6" key="1">
    <citation type="submission" date="2021-03" db="EMBL/GenBank/DDBJ databases">
        <authorList>
            <person name="So Y."/>
        </authorList>
    </citation>
    <scope>NUCLEOTIDE SEQUENCE [LARGE SCALE GENOMIC DNA]</scope>
    <source>
        <strain evidence="5 6">SSH11</strain>
    </source>
</reference>
<evidence type="ECO:0000313" key="5">
    <source>
        <dbReference type="EMBL" id="MBP0447576.1"/>
    </source>
</evidence>
<dbReference type="Proteomes" id="UP000681594">
    <property type="component" value="Unassembled WGS sequence"/>
</dbReference>
<evidence type="ECO:0000256" key="3">
    <source>
        <dbReference type="ARBA" id="ARBA00023163"/>
    </source>
</evidence>
<dbReference type="PROSITE" id="PS00894">
    <property type="entry name" value="HTH_DEOR_1"/>
    <property type="match status" value="1"/>
</dbReference>
<keyword evidence="1" id="KW-0805">Transcription regulation</keyword>
<keyword evidence="2" id="KW-0238">DNA-binding</keyword>
<dbReference type="Pfam" id="PF08220">
    <property type="entry name" value="HTH_DeoR"/>
    <property type="match status" value="1"/>
</dbReference>
<evidence type="ECO:0000256" key="1">
    <source>
        <dbReference type="ARBA" id="ARBA00023015"/>
    </source>
</evidence>
<dbReference type="InterPro" id="IPR018356">
    <property type="entry name" value="Tscrpt_reg_HTH_DeoR_CS"/>
</dbReference>
<dbReference type="Gene3D" id="3.40.50.1360">
    <property type="match status" value="1"/>
</dbReference>
<name>A0ABS4AKM9_9PROT</name>
<dbReference type="Pfam" id="PF00455">
    <property type="entry name" value="DeoRC"/>
    <property type="match status" value="1"/>
</dbReference>
<keyword evidence="6" id="KW-1185">Reference proteome</keyword>
<dbReference type="Gene3D" id="1.10.10.10">
    <property type="entry name" value="Winged helix-like DNA-binding domain superfamily/Winged helix DNA-binding domain"/>
    <property type="match status" value="1"/>
</dbReference>
<organism evidence="5 6">
    <name type="scientific">Pararoseomonas baculiformis</name>
    <dbReference type="NCBI Taxonomy" id="2820812"/>
    <lineage>
        <taxon>Bacteria</taxon>
        <taxon>Pseudomonadati</taxon>
        <taxon>Pseudomonadota</taxon>
        <taxon>Alphaproteobacteria</taxon>
        <taxon>Acetobacterales</taxon>
        <taxon>Acetobacteraceae</taxon>
        <taxon>Pararoseomonas</taxon>
    </lineage>
</organism>
<keyword evidence="3" id="KW-0804">Transcription</keyword>
<dbReference type="InterPro" id="IPR036390">
    <property type="entry name" value="WH_DNA-bd_sf"/>
</dbReference>
<dbReference type="SUPFAM" id="SSF46785">
    <property type="entry name" value="Winged helix' DNA-binding domain"/>
    <property type="match status" value="1"/>
</dbReference>
<dbReference type="PRINTS" id="PR00037">
    <property type="entry name" value="HTHLACR"/>
</dbReference>
<dbReference type="PANTHER" id="PTHR30363">
    <property type="entry name" value="HTH-TYPE TRANSCRIPTIONAL REGULATOR SRLR-RELATED"/>
    <property type="match status" value="1"/>
</dbReference>
<gene>
    <name evidence="5" type="ORF">J8J14_22715</name>
</gene>
<dbReference type="InterPro" id="IPR001034">
    <property type="entry name" value="DeoR_HTH"/>
</dbReference>
<comment type="caution">
    <text evidence="5">The sequence shown here is derived from an EMBL/GenBank/DDBJ whole genome shotgun (WGS) entry which is preliminary data.</text>
</comment>
<feature type="domain" description="HTH deoR-type" evidence="4">
    <location>
        <begin position="3"/>
        <end position="58"/>
    </location>
</feature>
<sequence>MIPAERQNLIVSRLSGQGVLSIAELTELLGVSHMTVRRDIQQLEREGRVMSVAGGVRLPQRIRIEPSHDTKAAMAHAEKTAIGRLALGLIPPGAVIYLDAGTTTLEIAQGLAGRDDITVVTNDFVIVALLAREAQCALFHTGGAVERENQSCVGEPAAEAIRRFNFDIAFISTSSFGLRGVSTPSENKVAVKRAIAQSAARSILVTDSSKYGRIGTFNAVPLEALSAIVTDSGLPEDVRTAINQRGIALHIATPGAGTLGSTPA</sequence>
<evidence type="ECO:0000256" key="2">
    <source>
        <dbReference type="ARBA" id="ARBA00023125"/>
    </source>
</evidence>
<dbReference type="EMBL" id="JAGIZB010000042">
    <property type="protein sequence ID" value="MBP0447576.1"/>
    <property type="molecule type" value="Genomic_DNA"/>
</dbReference>
<accession>A0ABS4AKM9</accession>
<dbReference type="InterPro" id="IPR014036">
    <property type="entry name" value="DeoR-like_C"/>
</dbReference>
<dbReference type="RefSeq" id="WP_209381843.1">
    <property type="nucleotide sequence ID" value="NZ_JAGIZB010000042.1"/>
</dbReference>
<proteinExistence type="predicted"/>
<dbReference type="InterPro" id="IPR037171">
    <property type="entry name" value="NagB/RpiA_transferase-like"/>
</dbReference>
<protein>
    <submittedName>
        <fullName evidence="5">DeoR/GlpR transcriptional regulator</fullName>
    </submittedName>
</protein>
<dbReference type="PANTHER" id="PTHR30363:SF58">
    <property type="entry name" value="REGULATORY PROTEIN, DEOR FAMILY"/>
    <property type="match status" value="1"/>
</dbReference>
<dbReference type="SMART" id="SM01134">
    <property type="entry name" value="DeoRC"/>
    <property type="match status" value="1"/>
</dbReference>
<dbReference type="SMART" id="SM00420">
    <property type="entry name" value="HTH_DEOR"/>
    <property type="match status" value="1"/>
</dbReference>
<dbReference type="SUPFAM" id="SSF100950">
    <property type="entry name" value="NagB/RpiA/CoA transferase-like"/>
    <property type="match status" value="1"/>
</dbReference>
<evidence type="ECO:0000259" key="4">
    <source>
        <dbReference type="PROSITE" id="PS51000"/>
    </source>
</evidence>
<dbReference type="PROSITE" id="PS51000">
    <property type="entry name" value="HTH_DEOR_2"/>
    <property type="match status" value="1"/>
</dbReference>
<dbReference type="InterPro" id="IPR036388">
    <property type="entry name" value="WH-like_DNA-bd_sf"/>
</dbReference>